<comment type="caution">
    <text evidence="5">The sequence shown here is derived from an EMBL/GenBank/DDBJ whole genome shotgun (WGS) entry which is preliminary data.</text>
</comment>
<dbReference type="InterPro" id="IPR036291">
    <property type="entry name" value="NAD(P)-bd_dom_sf"/>
</dbReference>
<name>A0ABM9L1W2_9RALS</name>
<reference evidence="5 6" key="1">
    <citation type="submission" date="2023-07" db="EMBL/GenBank/DDBJ databases">
        <authorList>
            <person name="Peeters C."/>
        </authorList>
    </citation>
    <scope>NUCLEOTIDE SEQUENCE [LARGE SCALE GENOMIC DNA]</scope>
    <source>
        <strain evidence="5 6">R-77569</strain>
    </source>
</reference>
<proteinExistence type="predicted"/>
<keyword evidence="3" id="KW-0406">Ion transport</keyword>
<dbReference type="SUPFAM" id="SSF51735">
    <property type="entry name" value="NAD(P)-binding Rossmann-fold domains"/>
    <property type="match status" value="1"/>
</dbReference>
<dbReference type="Proteomes" id="UP001190452">
    <property type="component" value="Unassembled WGS sequence"/>
</dbReference>
<keyword evidence="2" id="KW-0050">Antiport</keyword>
<dbReference type="Pfam" id="PF02254">
    <property type="entry name" value="TrkA_N"/>
    <property type="match status" value="1"/>
</dbReference>
<keyword evidence="6" id="KW-1185">Reference proteome</keyword>
<protein>
    <submittedName>
        <fullName evidence="5">Glutathione-regulated potassium-efflux system protein KefB</fullName>
    </submittedName>
</protein>
<dbReference type="PANTHER" id="PTHR46157:SF4">
    <property type="entry name" value="K(+) EFFLUX ANTIPORTER 3, CHLOROPLASTIC"/>
    <property type="match status" value="1"/>
</dbReference>
<dbReference type="Gene3D" id="3.40.50.720">
    <property type="entry name" value="NAD(P)-binding Rossmann-like Domain"/>
    <property type="match status" value="1"/>
</dbReference>
<evidence type="ECO:0000313" key="6">
    <source>
        <dbReference type="Proteomes" id="UP001190452"/>
    </source>
</evidence>
<sequence length="140" mass="14978">MAHLLLEADEQKVEAARAAGAPVFHGDASRPDTLLAAGLTHARMVVLTFAHAQQALRIAQAIAERRPALTLWMSCRSTTTADAFRAMPNVRVYQQSFAAALGLAEQVMTTLGMSAEMVERNISAMRRHLDSGGFAGSPSS</sequence>
<accession>A0ABM9L1W2</accession>
<evidence type="ECO:0000256" key="3">
    <source>
        <dbReference type="ARBA" id="ARBA00023065"/>
    </source>
</evidence>
<keyword evidence="1" id="KW-0813">Transport</keyword>
<dbReference type="EMBL" id="CAUDKV010000031">
    <property type="protein sequence ID" value="CAJ0897796.1"/>
    <property type="molecule type" value="Genomic_DNA"/>
</dbReference>
<organism evidence="5 6">
    <name type="scientific">Ralstonia mannitolilytica</name>
    <dbReference type="NCBI Taxonomy" id="105219"/>
    <lineage>
        <taxon>Bacteria</taxon>
        <taxon>Pseudomonadati</taxon>
        <taxon>Pseudomonadota</taxon>
        <taxon>Betaproteobacteria</taxon>
        <taxon>Burkholderiales</taxon>
        <taxon>Burkholderiaceae</taxon>
        <taxon>Ralstonia</taxon>
    </lineage>
</organism>
<feature type="domain" description="RCK N-terminal" evidence="4">
    <location>
        <begin position="4"/>
        <end position="86"/>
    </location>
</feature>
<dbReference type="PANTHER" id="PTHR46157">
    <property type="entry name" value="K(+) EFFLUX ANTIPORTER 3, CHLOROPLASTIC"/>
    <property type="match status" value="1"/>
</dbReference>
<evidence type="ECO:0000256" key="2">
    <source>
        <dbReference type="ARBA" id="ARBA00022449"/>
    </source>
</evidence>
<evidence type="ECO:0000313" key="5">
    <source>
        <dbReference type="EMBL" id="CAJ0897796.1"/>
    </source>
</evidence>
<gene>
    <name evidence="5" type="primary">kefB_2</name>
    <name evidence="5" type="ORF">R77569_04739</name>
</gene>
<dbReference type="InterPro" id="IPR003148">
    <property type="entry name" value="RCK_N"/>
</dbReference>
<evidence type="ECO:0000256" key="1">
    <source>
        <dbReference type="ARBA" id="ARBA00022448"/>
    </source>
</evidence>
<evidence type="ECO:0000259" key="4">
    <source>
        <dbReference type="Pfam" id="PF02254"/>
    </source>
</evidence>